<sequence>MRPQDVHVLLVQPPIAASSSSGIDLLRDVGAVLDYAFETAALRDARLRVVHAWQTFGTLIEAGYAVHGEQSELDLRAEVVEACKPLRAMRGDAITGRA</sequence>
<reference evidence="1 2" key="1">
    <citation type="submission" date="2019-05" db="EMBL/GenBank/DDBJ databases">
        <title>Draft genome sequence of Actinomadura geliboluensis A8036.</title>
        <authorList>
            <person name="Saricaoglu S."/>
            <person name="Isik K."/>
        </authorList>
    </citation>
    <scope>NUCLEOTIDE SEQUENCE [LARGE SCALE GENOMIC DNA]</scope>
    <source>
        <strain evidence="1 2">A8036</strain>
    </source>
</reference>
<comment type="caution">
    <text evidence="1">The sequence shown here is derived from an EMBL/GenBank/DDBJ whole genome shotgun (WGS) entry which is preliminary data.</text>
</comment>
<dbReference type="Gene3D" id="3.40.50.620">
    <property type="entry name" value="HUPs"/>
    <property type="match status" value="1"/>
</dbReference>
<dbReference type="Proteomes" id="UP000305238">
    <property type="component" value="Unassembled WGS sequence"/>
</dbReference>
<evidence type="ECO:0000313" key="1">
    <source>
        <dbReference type="EMBL" id="TMR42417.1"/>
    </source>
</evidence>
<dbReference type="AlphaFoldDB" id="A0A5S4HB75"/>
<proteinExistence type="predicted"/>
<dbReference type="InterPro" id="IPR014729">
    <property type="entry name" value="Rossmann-like_a/b/a_fold"/>
</dbReference>
<gene>
    <name evidence="1" type="ORF">ETD96_00895</name>
</gene>
<keyword evidence="2" id="KW-1185">Reference proteome</keyword>
<dbReference type="OrthoDB" id="9816117at2"/>
<organism evidence="1 2">
    <name type="scientific">Actinomadura geliboluensis</name>
    <dbReference type="NCBI Taxonomy" id="882440"/>
    <lineage>
        <taxon>Bacteria</taxon>
        <taxon>Bacillati</taxon>
        <taxon>Actinomycetota</taxon>
        <taxon>Actinomycetes</taxon>
        <taxon>Streptosporangiales</taxon>
        <taxon>Thermomonosporaceae</taxon>
        <taxon>Actinomadura</taxon>
    </lineage>
</organism>
<evidence type="ECO:0000313" key="2">
    <source>
        <dbReference type="Proteomes" id="UP000305238"/>
    </source>
</evidence>
<accession>A0A5S4HB75</accession>
<dbReference type="RefSeq" id="WP_138632403.1">
    <property type="nucleotide sequence ID" value="NZ_JASWDG010000005.1"/>
</dbReference>
<protein>
    <submittedName>
        <fullName evidence="1">Uncharacterized protein</fullName>
    </submittedName>
</protein>
<name>A0A5S4HB75_9ACTN</name>
<dbReference type="EMBL" id="VCKZ01000002">
    <property type="protein sequence ID" value="TMR42417.1"/>
    <property type="molecule type" value="Genomic_DNA"/>
</dbReference>